<reference evidence="6" key="1">
    <citation type="submission" date="2020-05" db="EMBL/GenBank/DDBJ databases">
        <title>Evolutionary and genomic comparisons of hybrid uninucleate and nonhybrid Rhizoctonia fungi.</title>
        <authorList>
            <person name="Li C."/>
            <person name="Chen X."/>
        </authorList>
    </citation>
    <scope>NUCLEOTIDE SEQUENCE</scope>
    <source>
        <strain evidence="6">AG-1 IA</strain>
    </source>
</reference>
<evidence type="ECO:0000256" key="1">
    <source>
        <dbReference type="ARBA" id="ARBA00004173"/>
    </source>
</evidence>
<dbReference type="GeneID" id="67023347"/>
<feature type="region of interest" description="Disordered" evidence="5">
    <location>
        <begin position="208"/>
        <end position="227"/>
    </location>
</feature>
<dbReference type="InterPro" id="IPR010591">
    <property type="entry name" value="ATP11"/>
</dbReference>
<comment type="subcellular location">
    <subcellularLocation>
        <location evidence="1">Mitochondrion</location>
    </subcellularLocation>
</comment>
<dbReference type="AlphaFoldDB" id="A0A8H8SVM7"/>
<sequence length="342" mass="38358">MNHLRLRFIHPRCLPIIQPHRAFHVCLQRNNITQKYGDKLEKRAKEMGVTGVDELRERARRELEAERIRRRAENPTLETGNGIDHAPQGNSPPAPAVKTRKDSSPIKSLDTIINLPKLLSSSPPLTQAQLGALWTAYHARKEGVLCAVVPLEMYSQLIETARRYSQFVVPLPRGVKSVEDGKEPEGGTEMFFIEWALHHCPTVPNPKVDELGLPSSQSTEQTASAGSNPPIMTLLFTPLQEYKHRQSFAAPHLALTFHTDLASTHGVALLRGEITPAQSGDGRWLLGQEEAQALVVAMQKFYLPGTGEAAKDREELLKCFHERPEEFKWERLLELSDIGIKL</sequence>
<feature type="region of interest" description="Disordered" evidence="5">
    <location>
        <begin position="66"/>
        <end position="105"/>
    </location>
</feature>
<dbReference type="GO" id="GO:0005739">
    <property type="term" value="C:mitochondrion"/>
    <property type="evidence" value="ECO:0007669"/>
    <property type="project" value="UniProtKB-SubCell"/>
</dbReference>
<dbReference type="GO" id="GO:0033615">
    <property type="term" value="P:mitochondrial proton-transporting ATP synthase complex assembly"/>
    <property type="evidence" value="ECO:0007669"/>
    <property type="project" value="TreeGrafter"/>
</dbReference>
<proteinExistence type="inferred from homology"/>
<dbReference type="Proteomes" id="UP000650533">
    <property type="component" value="Chromosome 4"/>
</dbReference>
<name>A0A8H8SVM7_9AGAM</name>
<evidence type="ECO:0000313" key="6">
    <source>
        <dbReference type="EMBL" id="QRW19659.1"/>
    </source>
</evidence>
<feature type="compositionally biased region" description="Polar residues" evidence="5">
    <location>
        <begin position="214"/>
        <end position="227"/>
    </location>
</feature>
<keyword evidence="3" id="KW-0809">Transit peptide</keyword>
<gene>
    <name evidence="6" type="ORF">RhiXN_01065</name>
</gene>
<organism evidence="6 7">
    <name type="scientific">Rhizoctonia solani</name>
    <dbReference type="NCBI Taxonomy" id="456999"/>
    <lineage>
        <taxon>Eukaryota</taxon>
        <taxon>Fungi</taxon>
        <taxon>Dikarya</taxon>
        <taxon>Basidiomycota</taxon>
        <taxon>Agaricomycotina</taxon>
        <taxon>Agaricomycetes</taxon>
        <taxon>Cantharellales</taxon>
        <taxon>Ceratobasidiaceae</taxon>
        <taxon>Rhizoctonia</taxon>
    </lineage>
</organism>
<evidence type="ECO:0000256" key="3">
    <source>
        <dbReference type="ARBA" id="ARBA00022946"/>
    </source>
</evidence>
<keyword evidence="4" id="KW-0496">Mitochondrion</keyword>
<dbReference type="EMBL" id="CP059661">
    <property type="protein sequence ID" value="QRW19659.1"/>
    <property type="molecule type" value="Genomic_DNA"/>
</dbReference>
<dbReference type="RefSeq" id="XP_043179896.1">
    <property type="nucleotide sequence ID" value="XM_043320884.1"/>
</dbReference>
<accession>A0A8H8SVM7</accession>
<evidence type="ECO:0000313" key="7">
    <source>
        <dbReference type="Proteomes" id="UP000650533"/>
    </source>
</evidence>
<comment type="similarity">
    <text evidence="2">Belongs to the ATP11 family.</text>
</comment>
<dbReference type="Pfam" id="PF06644">
    <property type="entry name" value="ATP11"/>
    <property type="match status" value="1"/>
</dbReference>
<dbReference type="PANTHER" id="PTHR13126">
    <property type="entry name" value="CHAPERONE ATP11"/>
    <property type="match status" value="1"/>
</dbReference>
<dbReference type="KEGG" id="rsx:RhiXN_01065"/>
<evidence type="ECO:0000256" key="2">
    <source>
        <dbReference type="ARBA" id="ARBA00009116"/>
    </source>
</evidence>
<dbReference type="PANTHER" id="PTHR13126:SF0">
    <property type="entry name" value="ATP SYNTHASE MITOCHONDRIAL F1 COMPLEX ASSEMBLY FACTOR 1"/>
    <property type="match status" value="1"/>
</dbReference>
<evidence type="ECO:0000256" key="5">
    <source>
        <dbReference type="SAM" id="MobiDB-lite"/>
    </source>
</evidence>
<protein>
    <submittedName>
        <fullName evidence="6">F1 ATPase assembly protein 11</fullName>
    </submittedName>
</protein>
<evidence type="ECO:0000256" key="4">
    <source>
        <dbReference type="ARBA" id="ARBA00023128"/>
    </source>
</evidence>